<feature type="region of interest" description="Disordered" evidence="8">
    <location>
        <begin position="163"/>
        <end position="188"/>
    </location>
</feature>
<dbReference type="Pfam" id="PF05826">
    <property type="entry name" value="Phospholip_A2_2"/>
    <property type="match status" value="1"/>
</dbReference>
<proteinExistence type="predicted"/>
<sequence length="188" mass="21380">MEHSSSNAELREPSRDGNSIQRMCSQPWASAELVSHYALLVSCSPGLVKVRPEVLSRCSPQAQSTGECRTKWCGLGDLAQNYHDLGSETKIDKCCRSHDICPAKVRAHDSRYDLKNTDFYTKSHCECDRRLYECLKATRRATADTMGSFYFNILRVPCVDDVASSGQSEDRNSSTKKIFRKARKRYRR</sequence>
<gene>
    <name evidence="10" type="ORF">TMSB3V08_LOCUS5370</name>
</gene>
<comment type="subcellular location">
    <subcellularLocation>
        <location evidence="2">Secreted</location>
    </subcellularLocation>
</comment>
<dbReference type="Gene3D" id="1.20.90.10">
    <property type="entry name" value="Phospholipase A2 domain"/>
    <property type="match status" value="1"/>
</dbReference>
<evidence type="ECO:0000256" key="6">
    <source>
        <dbReference type="ARBA" id="ARBA00023098"/>
    </source>
</evidence>
<dbReference type="SUPFAM" id="SSF48619">
    <property type="entry name" value="Phospholipase A2, PLA2"/>
    <property type="match status" value="1"/>
</dbReference>
<dbReference type="GO" id="GO:0006644">
    <property type="term" value="P:phospholipid metabolic process"/>
    <property type="evidence" value="ECO:0007669"/>
    <property type="project" value="InterPro"/>
</dbReference>
<feature type="compositionally biased region" description="Basic residues" evidence="8">
    <location>
        <begin position="177"/>
        <end position="188"/>
    </location>
</feature>
<comment type="cofactor">
    <cofactor evidence="1">
        <name>Ca(2+)</name>
        <dbReference type="ChEBI" id="CHEBI:29108"/>
    </cofactor>
</comment>
<evidence type="ECO:0000256" key="3">
    <source>
        <dbReference type="ARBA" id="ARBA00013278"/>
    </source>
</evidence>
<dbReference type="EMBL" id="OB793781">
    <property type="protein sequence ID" value="CAD7428571.1"/>
    <property type="molecule type" value="Genomic_DNA"/>
</dbReference>
<evidence type="ECO:0000256" key="1">
    <source>
        <dbReference type="ARBA" id="ARBA00001913"/>
    </source>
</evidence>
<keyword evidence="5" id="KW-0442">Lipid degradation</keyword>
<name>A0A7R9E924_9NEOP</name>
<dbReference type="InterPro" id="IPR016090">
    <property type="entry name" value="PLA2-like_dom"/>
</dbReference>
<accession>A0A7R9E924</accession>
<evidence type="ECO:0000259" key="9">
    <source>
        <dbReference type="Pfam" id="PF05826"/>
    </source>
</evidence>
<feature type="region of interest" description="Disordered" evidence="8">
    <location>
        <begin position="1"/>
        <end position="21"/>
    </location>
</feature>
<feature type="domain" description="Phospholipase A2-like central" evidence="9">
    <location>
        <begin position="69"/>
        <end position="160"/>
    </location>
</feature>
<keyword evidence="4" id="KW-0964">Secreted</keyword>
<dbReference type="GO" id="GO:0005576">
    <property type="term" value="C:extracellular region"/>
    <property type="evidence" value="ECO:0007669"/>
    <property type="project" value="UniProtKB-SubCell"/>
</dbReference>
<dbReference type="GO" id="GO:0004623">
    <property type="term" value="F:phospholipase A2 activity"/>
    <property type="evidence" value="ECO:0007669"/>
    <property type="project" value="UniProtKB-EC"/>
</dbReference>
<dbReference type="PROSITE" id="PS00118">
    <property type="entry name" value="PA2_HIS"/>
    <property type="match status" value="1"/>
</dbReference>
<dbReference type="GO" id="GO:0050482">
    <property type="term" value="P:arachidonate secretion"/>
    <property type="evidence" value="ECO:0007669"/>
    <property type="project" value="InterPro"/>
</dbReference>
<dbReference type="GO" id="GO:0016042">
    <property type="term" value="P:lipid catabolic process"/>
    <property type="evidence" value="ECO:0007669"/>
    <property type="project" value="UniProtKB-KW"/>
</dbReference>
<evidence type="ECO:0000256" key="4">
    <source>
        <dbReference type="ARBA" id="ARBA00022525"/>
    </source>
</evidence>
<reference evidence="10" key="1">
    <citation type="submission" date="2020-11" db="EMBL/GenBank/DDBJ databases">
        <authorList>
            <person name="Tran Van P."/>
        </authorList>
    </citation>
    <scope>NUCLEOTIDE SEQUENCE</scope>
</reference>
<evidence type="ECO:0000256" key="2">
    <source>
        <dbReference type="ARBA" id="ARBA00004613"/>
    </source>
</evidence>
<evidence type="ECO:0000256" key="7">
    <source>
        <dbReference type="ARBA" id="ARBA00029903"/>
    </source>
</evidence>
<dbReference type="InterPro" id="IPR036444">
    <property type="entry name" value="PLipase_A2_dom_sf"/>
</dbReference>
<dbReference type="AlphaFoldDB" id="A0A7R9E924"/>
<dbReference type="InterPro" id="IPR033113">
    <property type="entry name" value="PLA2_histidine"/>
</dbReference>
<feature type="compositionally biased region" description="Basic and acidic residues" evidence="8">
    <location>
        <begin position="1"/>
        <end position="15"/>
    </location>
</feature>
<protein>
    <recommendedName>
        <fullName evidence="3">phospholipase A2</fullName>
        <ecNumber evidence="3">3.1.1.4</ecNumber>
    </recommendedName>
    <alternativeName>
        <fullName evidence="7">Phosphatidylcholine 2-acylhydrolase</fullName>
    </alternativeName>
</protein>
<evidence type="ECO:0000256" key="8">
    <source>
        <dbReference type="SAM" id="MobiDB-lite"/>
    </source>
</evidence>
<keyword evidence="6" id="KW-0443">Lipid metabolism</keyword>
<evidence type="ECO:0000256" key="5">
    <source>
        <dbReference type="ARBA" id="ARBA00022963"/>
    </source>
</evidence>
<dbReference type="EC" id="3.1.1.4" evidence="3"/>
<dbReference type="PANTHER" id="PTHR12253">
    <property type="entry name" value="RH14732P"/>
    <property type="match status" value="1"/>
</dbReference>
<organism evidence="10">
    <name type="scientific">Timema monikensis</name>
    <dbReference type="NCBI Taxonomy" id="170555"/>
    <lineage>
        <taxon>Eukaryota</taxon>
        <taxon>Metazoa</taxon>
        <taxon>Ecdysozoa</taxon>
        <taxon>Arthropoda</taxon>
        <taxon>Hexapoda</taxon>
        <taxon>Insecta</taxon>
        <taxon>Pterygota</taxon>
        <taxon>Neoptera</taxon>
        <taxon>Polyneoptera</taxon>
        <taxon>Phasmatodea</taxon>
        <taxon>Timematodea</taxon>
        <taxon>Timematoidea</taxon>
        <taxon>Timematidae</taxon>
        <taxon>Timema</taxon>
    </lineage>
</organism>
<evidence type="ECO:0000313" key="10">
    <source>
        <dbReference type="EMBL" id="CAD7428571.1"/>
    </source>
</evidence>